<dbReference type="Pfam" id="PF13271">
    <property type="entry name" value="DUF4062"/>
    <property type="match status" value="1"/>
</dbReference>
<evidence type="ECO:0000313" key="2">
    <source>
        <dbReference type="EMBL" id="GAH56677.1"/>
    </source>
</evidence>
<sequence length="172" mass="20351">MKKTVFISSTFRDLKECRRKVWETLEEYNVNIRGMEKFGARTQNSLKTSLAEVESSDIYLGIIAFRLGSIDKKSGKSITQIEYEKANELQKVILIYMMDEENSQSYIKNIDLDEKHEKLKVFKSILKENHTIDTFINEEDLIEKLKRRFNQLLSKKEKLNEIQINEYDNSKI</sequence>
<protein>
    <recommendedName>
        <fullName evidence="1">DUF4062 domain-containing protein</fullName>
    </recommendedName>
</protein>
<evidence type="ECO:0000259" key="1">
    <source>
        <dbReference type="Pfam" id="PF13271"/>
    </source>
</evidence>
<organism evidence="2">
    <name type="scientific">marine sediment metagenome</name>
    <dbReference type="NCBI Taxonomy" id="412755"/>
    <lineage>
        <taxon>unclassified sequences</taxon>
        <taxon>metagenomes</taxon>
        <taxon>ecological metagenomes</taxon>
    </lineage>
</organism>
<reference evidence="2" key="1">
    <citation type="journal article" date="2014" name="Front. Microbiol.">
        <title>High frequency of phylogenetically diverse reductive dehalogenase-homologous genes in deep subseafloor sedimentary metagenomes.</title>
        <authorList>
            <person name="Kawai M."/>
            <person name="Futagami T."/>
            <person name="Toyoda A."/>
            <person name="Takaki Y."/>
            <person name="Nishi S."/>
            <person name="Hori S."/>
            <person name="Arai W."/>
            <person name="Tsubouchi T."/>
            <person name="Morono Y."/>
            <person name="Uchiyama I."/>
            <person name="Ito T."/>
            <person name="Fujiyama A."/>
            <person name="Inagaki F."/>
            <person name="Takami H."/>
        </authorList>
    </citation>
    <scope>NUCLEOTIDE SEQUENCE</scope>
    <source>
        <strain evidence="2">Expedition CK06-06</strain>
    </source>
</reference>
<proteinExistence type="predicted"/>
<gene>
    <name evidence="2" type="ORF">S03H2_38498</name>
</gene>
<feature type="domain" description="DUF4062" evidence="1">
    <location>
        <begin position="5"/>
        <end position="86"/>
    </location>
</feature>
<dbReference type="InterPro" id="IPR025139">
    <property type="entry name" value="DUF4062"/>
</dbReference>
<dbReference type="EMBL" id="BARU01023742">
    <property type="protein sequence ID" value="GAH56677.1"/>
    <property type="molecule type" value="Genomic_DNA"/>
</dbReference>
<comment type="caution">
    <text evidence="2">The sequence shown here is derived from an EMBL/GenBank/DDBJ whole genome shotgun (WGS) entry which is preliminary data.</text>
</comment>
<accession>X1GHK8</accession>
<dbReference type="AlphaFoldDB" id="X1GHK8"/>
<name>X1GHK8_9ZZZZ</name>